<name>A0A6A1WD71_9ROSI</name>
<comment type="caution">
    <text evidence="2">The sequence shown here is derived from an EMBL/GenBank/DDBJ whole genome shotgun (WGS) entry which is preliminary data.</text>
</comment>
<evidence type="ECO:0000313" key="2">
    <source>
        <dbReference type="EMBL" id="KAB1223121.1"/>
    </source>
</evidence>
<gene>
    <name evidence="2" type="ORF">CJ030_MR2G024865</name>
</gene>
<feature type="region of interest" description="Disordered" evidence="1">
    <location>
        <begin position="160"/>
        <end position="209"/>
    </location>
</feature>
<protein>
    <submittedName>
        <fullName evidence="2">Uncharacterized protein</fullName>
    </submittedName>
</protein>
<proteinExistence type="predicted"/>
<dbReference type="EMBL" id="RXIC02000020">
    <property type="protein sequence ID" value="KAB1223121.1"/>
    <property type="molecule type" value="Genomic_DNA"/>
</dbReference>
<accession>A0A6A1WD71</accession>
<reference evidence="2 3" key="1">
    <citation type="journal article" date="2019" name="Plant Biotechnol. J.">
        <title>The red bayberry genome and genetic basis of sex determination.</title>
        <authorList>
            <person name="Jia H.M."/>
            <person name="Jia H.J."/>
            <person name="Cai Q.L."/>
            <person name="Wang Y."/>
            <person name="Zhao H.B."/>
            <person name="Yang W.F."/>
            <person name="Wang G.Y."/>
            <person name="Li Y.H."/>
            <person name="Zhan D.L."/>
            <person name="Shen Y.T."/>
            <person name="Niu Q.F."/>
            <person name="Chang L."/>
            <person name="Qiu J."/>
            <person name="Zhao L."/>
            <person name="Xie H.B."/>
            <person name="Fu W.Y."/>
            <person name="Jin J."/>
            <person name="Li X.W."/>
            <person name="Jiao Y."/>
            <person name="Zhou C.C."/>
            <person name="Tu T."/>
            <person name="Chai C.Y."/>
            <person name="Gao J.L."/>
            <person name="Fan L.J."/>
            <person name="van de Weg E."/>
            <person name="Wang J.Y."/>
            <person name="Gao Z.S."/>
        </authorList>
    </citation>
    <scope>NUCLEOTIDE SEQUENCE [LARGE SCALE GENOMIC DNA]</scope>
    <source>
        <tissue evidence="2">Leaves</tissue>
    </source>
</reference>
<feature type="compositionally biased region" description="Acidic residues" evidence="1">
    <location>
        <begin position="171"/>
        <end position="183"/>
    </location>
</feature>
<dbReference type="Proteomes" id="UP000516437">
    <property type="component" value="Chromosome 2"/>
</dbReference>
<dbReference type="AlphaFoldDB" id="A0A6A1WD71"/>
<organism evidence="2 3">
    <name type="scientific">Morella rubra</name>
    <name type="common">Chinese bayberry</name>
    <dbReference type="NCBI Taxonomy" id="262757"/>
    <lineage>
        <taxon>Eukaryota</taxon>
        <taxon>Viridiplantae</taxon>
        <taxon>Streptophyta</taxon>
        <taxon>Embryophyta</taxon>
        <taxon>Tracheophyta</taxon>
        <taxon>Spermatophyta</taxon>
        <taxon>Magnoliopsida</taxon>
        <taxon>eudicotyledons</taxon>
        <taxon>Gunneridae</taxon>
        <taxon>Pentapetalae</taxon>
        <taxon>rosids</taxon>
        <taxon>fabids</taxon>
        <taxon>Fagales</taxon>
        <taxon>Myricaceae</taxon>
        <taxon>Morella</taxon>
    </lineage>
</organism>
<sequence length="398" mass="44505">MALITRQCLLTKGGLPLWFSQGESFGFFVTSLNTRASAPNSAKKFFELYGWSGLSDVEPIQILRVVMDDPNLTDVVKLEANDLNVYWRLLHHMVCNIILPRIGKFEYVILLDLFVMYCLITLEMGGEEKENPKESKEYNKKTPMLMGFIENENGEWVKKGVVTPQKGGPESNEDDEVEAEEPEGVVAGEATPHPATSLAPTSSSRVDPSVSYEPQLVHLEASLMELKLKKSKCHHSSSSSFAETSTQQNPEESRGLYDVRGVAGAAAVEILSRSVIVEREVSVVDLEELKYMGRSIGDIMDDQGWIGYLKRDDIASVDLVWEFYTVLLDVKDIEVMLWTVTVCGVTFQLSPDILVAFMRLQSLIGAYPTVEKANKLDVENIFRTFTGQNVVLFGPFVR</sequence>
<evidence type="ECO:0000256" key="1">
    <source>
        <dbReference type="SAM" id="MobiDB-lite"/>
    </source>
</evidence>
<evidence type="ECO:0000313" key="3">
    <source>
        <dbReference type="Proteomes" id="UP000516437"/>
    </source>
</evidence>
<keyword evidence="3" id="KW-1185">Reference proteome</keyword>